<evidence type="ECO:0000256" key="1">
    <source>
        <dbReference type="SAM" id="Phobius"/>
    </source>
</evidence>
<accession>A0AAX6IB54</accession>
<keyword evidence="2" id="KW-0808">Transferase</keyword>
<proteinExistence type="predicted"/>
<evidence type="ECO:0000313" key="3">
    <source>
        <dbReference type="Proteomes" id="UP001140949"/>
    </source>
</evidence>
<sequence length="77" mass="8389">MSSPNPNPRFIGVQSLVDKIPYNFLFLLIPFSHSQEEKTLILQFLTGMSFANALSIARVAWGGGGGRRRGRAPPSAT</sequence>
<comment type="caution">
    <text evidence="2">The sequence shown here is derived from an EMBL/GenBank/DDBJ whole genome shotgun (WGS) entry which is preliminary data.</text>
</comment>
<gene>
    <name evidence="2" type="ORF">M6B38_265515</name>
</gene>
<keyword evidence="1" id="KW-0472">Membrane</keyword>
<evidence type="ECO:0000313" key="2">
    <source>
        <dbReference type="EMBL" id="KAJ6850251.1"/>
    </source>
</evidence>
<feature type="transmembrane region" description="Helical" evidence="1">
    <location>
        <begin position="40"/>
        <end position="61"/>
    </location>
</feature>
<keyword evidence="2" id="KW-0418">Kinase</keyword>
<protein>
    <submittedName>
        <fullName evidence="2">Serine/threonine-protein kinase Nek2-like</fullName>
    </submittedName>
</protein>
<organism evidence="2 3">
    <name type="scientific">Iris pallida</name>
    <name type="common">Sweet iris</name>
    <dbReference type="NCBI Taxonomy" id="29817"/>
    <lineage>
        <taxon>Eukaryota</taxon>
        <taxon>Viridiplantae</taxon>
        <taxon>Streptophyta</taxon>
        <taxon>Embryophyta</taxon>
        <taxon>Tracheophyta</taxon>
        <taxon>Spermatophyta</taxon>
        <taxon>Magnoliopsida</taxon>
        <taxon>Liliopsida</taxon>
        <taxon>Asparagales</taxon>
        <taxon>Iridaceae</taxon>
        <taxon>Iridoideae</taxon>
        <taxon>Irideae</taxon>
        <taxon>Iris</taxon>
    </lineage>
</organism>
<dbReference type="Proteomes" id="UP001140949">
    <property type="component" value="Unassembled WGS sequence"/>
</dbReference>
<name>A0AAX6IB54_IRIPA</name>
<keyword evidence="1" id="KW-1133">Transmembrane helix</keyword>
<dbReference type="EMBL" id="JANAVB010003143">
    <property type="protein sequence ID" value="KAJ6850251.1"/>
    <property type="molecule type" value="Genomic_DNA"/>
</dbReference>
<reference evidence="2" key="1">
    <citation type="journal article" date="2023" name="GigaByte">
        <title>Genome assembly of the bearded iris, Iris pallida Lam.</title>
        <authorList>
            <person name="Bruccoleri R.E."/>
            <person name="Oakeley E.J."/>
            <person name="Faust A.M.E."/>
            <person name="Altorfer M."/>
            <person name="Dessus-Babus S."/>
            <person name="Burckhardt D."/>
            <person name="Oertli M."/>
            <person name="Naumann U."/>
            <person name="Petersen F."/>
            <person name="Wong J."/>
        </authorList>
    </citation>
    <scope>NUCLEOTIDE SEQUENCE</scope>
    <source>
        <strain evidence="2">GSM-AAB239-AS_SAM_17_03QT</strain>
    </source>
</reference>
<dbReference type="GO" id="GO:0016301">
    <property type="term" value="F:kinase activity"/>
    <property type="evidence" value="ECO:0007669"/>
    <property type="project" value="UniProtKB-KW"/>
</dbReference>
<keyword evidence="3" id="KW-1185">Reference proteome</keyword>
<keyword evidence="1" id="KW-0812">Transmembrane</keyword>
<dbReference type="AlphaFoldDB" id="A0AAX6IB54"/>
<reference evidence="2" key="2">
    <citation type="submission" date="2023-04" db="EMBL/GenBank/DDBJ databases">
        <authorList>
            <person name="Bruccoleri R.E."/>
            <person name="Oakeley E.J."/>
            <person name="Faust A.-M."/>
            <person name="Dessus-Babus S."/>
            <person name="Altorfer M."/>
            <person name="Burckhardt D."/>
            <person name="Oertli M."/>
            <person name="Naumann U."/>
            <person name="Petersen F."/>
            <person name="Wong J."/>
        </authorList>
    </citation>
    <scope>NUCLEOTIDE SEQUENCE</scope>
    <source>
        <strain evidence="2">GSM-AAB239-AS_SAM_17_03QT</strain>
        <tissue evidence="2">Leaf</tissue>
    </source>
</reference>